<organism evidence="1">
    <name type="scientific">viral metagenome</name>
    <dbReference type="NCBI Taxonomy" id="1070528"/>
    <lineage>
        <taxon>unclassified sequences</taxon>
        <taxon>metagenomes</taxon>
        <taxon>organismal metagenomes</taxon>
    </lineage>
</organism>
<protein>
    <submittedName>
        <fullName evidence="1">Uncharacterized protein</fullName>
    </submittedName>
</protein>
<sequence>MNQAEKYLYELMYCITTTHLDMGGKHCYALRASGFKLVSEIRLWMSLQQDTNKLKCEFCGCEIDHIRCYDCRYSG</sequence>
<reference evidence="1" key="1">
    <citation type="submission" date="2020-03" db="EMBL/GenBank/DDBJ databases">
        <title>The deep terrestrial virosphere.</title>
        <authorList>
            <person name="Holmfeldt K."/>
            <person name="Nilsson E."/>
            <person name="Simone D."/>
            <person name="Lopez-Fernandez M."/>
            <person name="Wu X."/>
            <person name="de Brujin I."/>
            <person name="Lundin D."/>
            <person name="Andersson A."/>
            <person name="Bertilsson S."/>
            <person name="Dopson M."/>
        </authorList>
    </citation>
    <scope>NUCLEOTIDE SEQUENCE</scope>
    <source>
        <strain evidence="1">MM415A01278</strain>
    </source>
</reference>
<accession>A0A6M3K717</accession>
<evidence type="ECO:0000313" key="1">
    <source>
        <dbReference type="EMBL" id="QJA77565.1"/>
    </source>
</evidence>
<proteinExistence type="predicted"/>
<gene>
    <name evidence="1" type="ORF">MM415A01278_0002</name>
</gene>
<dbReference type="EMBL" id="MT142290">
    <property type="protein sequence ID" value="QJA77565.1"/>
    <property type="molecule type" value="Genomic_DNA"/>
</dbReference>
<name>A0A6M3K717_9ZZZZ</name>
<dbReference type="AlphaFoldDB" id="A0A6M3K717"/>